<dbReference type="Proteomes" id="UP000245464">
    <property type="component" value="Chromosome 1"/>
</dbReference>
<gene>
    <name evidence="1" type="ORF">PtrM4_020380</name>
</gene>
<comment type="caution">
    <text evidence="1">The sequence shown here is derived from an EMBL/GenBank/DDBJ whole genome shotgun (WGS) entry which is preliminary data.</text>
</comment>
<reference evidence="1" key="1">
    <citation type="journal article" date="2018" name="BMC Genomics">
        <title>Comparative genomics of the wheat fungal pathogen Pyrenophora tritici-repentis reveals chromosomal variations and genome plasticity.</title>
        <authorList>
            <person name="Moolhuijzen P."/>
            <person name="See P.T."/>
            <person name="Hane J.K."/>
            <person name="Shi G."/>
            <person name="Liu Z."/>
            <person name="Oliver R.P."/>
            <person name="Moffat C.S."/>
        </authorList>
    </citation>
    <scope>NUCLEOTIDE SEQUENCE [LARGE SCALE GENOMIC DNA]</scope>
    <source>
        <strain evidence="1">M4</strain>
    </source>
</reference>
<accession>A0A317AFZ5</accession>
<name>A0A317AFZ5_9PLEO</name>
<evidence type="ECO:0000313" key="1">
    <source>
        <dbReference type="EMBL" id="KAF7577798.1"/>
    </source>
</evidence>
<sequence>MGGLNPAAEPFKHSDYEVYGSESGAREFYPAARLPVVEPEGYVGYCVQEPPVDHDAYTYDQHQMDFWMDDSLLMGQYFEPEKHQTLSYYDISGPYLAFNDVQAPVYRHTTEVHEPEKATHTFNAKAPAFTPTKLSKLNPTAPNFLLSRLAIFDPPSGNLQARPRKCMLVLPNACEENITDDLSMLKIPQDGQVGRFTMETTYKFNKGFHHNDVVLGAIYDEVIALRKKDISFFTIKLEVNPVNDAPPLWPPGRNLFDVKAYYFESKEKYGEKKDMLWVTILPHGSPPNADTIHVFETKKQKWVVLGEWLRACYCFGIRLPKQSRLKLRPDLVGWPGYSTHFKWWKYVGSSHRFETLPSELRTKIYEYALGGELYPLGSSRIPQITLGLGYQPSLFKFGTDIWEVMSRMDKFDRHVPEDRPSVYEPQVSMLALNKTIRGEVIHTAWMLMRSCFFNRGLFESAINAPPGAAEPYKYLGKIELNFTNYGYFGFFGVTVGTNRLHITASSSLGPRLQALENLHDLHLRFRTPSDGYSGSALYNLMHNTDDRLDLYDRHYSLDLKGDCQRTVVDWICTFAYPFLIDKCKQGKLKVALTGAVKTDTKEKWEAIFKDKREHDQAAAMADILNKPRNELQVCLFQ</sequence>
<dbReference type="KEGG" id="ptrr:6339767"/>
<organism evidence="1 2">
    <name type="scientific">Pyrenophora tritici-repentis</name>
    <dbReference type="NCBI Taxonomy" id="45151"/>
    <lineage>
        <taxon>Eukaryota</taxon>
        <taxon>Fungi</taxon>
        <taxon>Dikarya</taxon>
        <taxon>Ascomycota</taxon>
        <taxon>Pezizomycotina</taxon>
        <taxon>Dothideomycetes</taxon>
        <taxon>Pleosporomycetidae</taxon>
        <taxon>Pleosporales</taxon>
        <taxon>Pleosporineae</taxon>
        <taxon>Pleosporaceae</taxon>
        <taxon>Pyrenophora</taxon>
    </lineage>
</organism>
<dbReference type="AlphaFoldDB" id="A0A317AFZ5"/>
<dbReference type="EMBL" id="NQIK02000001">
    <property type="protein sequence ID" value="KAF7577798.1"/>
    <property type="molecule type" value="Genomic_DNA"/>
</dbReference>
<evidence type="ECO:0000313" key="2">
    <source>
        <dbReference type="Proteomes" id="UP000245464"/>
    </source>
</evidence>
<dbReference type="RefSeq" id="XP_001931928.2">
    <property type="nucleotide sequence ID" value="XM_001931893.2"/>
</dbReference>
<proteinExistence type="predicted"/>
<protein>
    <submittedName>
        <fullName evidence="1">Amelogenin multi-domain protein</fullName>
    </submittedName>
</protein>
<dbReference type="OrthoDB" id="3687385at2759"/>
<dbReference type="GeneID" id="6339767"/>